<dbReference type="InterPro" id="IPR044560">
    <property type="entry name" value="MOase"/>
</dbReference>
<sequence length="422" mass="46823">MKLKTRRSMQTQKLIVGEERDIVIVGGGICGLATALALHRKGIKSVVLERSETLRSTGAAIIMQPNGWRALDQLGVASKLRQTAVPILSGLHIAIESSELKDLPDVGKEELRCLKRADLIQSLADDLPADTIRFKCQVISSKLDPITSFPILQLRDGTLLKAQVVIGCDGVNSIISASILGLKSTKHFSTCVIRGFTNYEDGHEFGNKFVVVSGKDQVQLGRMPITNTLVYWFLTRKWSSRDGMISKHPELIKRSVTETMTDRHFPKEAVEMTSKSELDSLHVTEQLRYRPPLELLRRRFRKGTVTVAGDAMHAMGPFLAQGGSASLEDAVVLGRCLARNLRTKYSASSFGGIEMRALMVGNAFDEYVKERRKRAFRVSMETYLIGLMLDSSSVIVKFIAIALMRAVFRDPGGHTRYNCGRL</sequence>
<name>A0A8K0E7T9_9ROSA</name>
<evidence type="ECO:0000313" key="6">
    <source>
        <dbReference type="EMBL" id="KAF3440940.1"/>
    </source>
</evidence>
<keyword evidence="4" id="KW-1133">Transmembrane helix</keyword>
<dbReference type="SUPFAM" id="SSF51905">
    <property type="entry name" value="FAD/NAD(P)-binding domain"/>
    <property type="match status" value="1"/>
</dbReference>
<dbReference type="Gene3D" id="3.50.50.60">
    <property type="entry name" value="FAD/NAD(P)-binding domain"/>
    <property type="match status" value="1"/>
</dbReference>
<evidence type="ECO:0000256" key="1">
    <source>
        <dbReference type="ARBA" id="ARBA00023002"/>
    </source>
</evidence>
<dbReference type="PANTHER" id="PTHR45934">
    <property type="entry name" value="FAD/NAD(P)-BINDING OXIDOREDUCTASE FAMILY PROTEIN"/>
    <property type="match status" value="1"/>
</dbReference>
<evidence type="ECO:0000313" key="7">
    <source>
        <dbReference type="Proteomes" id="UP000796880"/>
    </source>
</evidence>
<organism evidence="6 7">
    <name type="scientific">Rhamnella rubrinervis</name>
    <dbReference type="NCBI Taxonomy" id="2594499"/>
    <lineage>
        <taxon>Eukaryota</taxon>
        <taxon>Viridiplantae</taxon>
        <taxon>Streptophyta</taxon>
        <taxon>Embryophyta</taxon>
        <taxon>Tracheophyta</taxon>
        <taxon>Spermatophyta</taxon>
        <taxon>Magnoliopsida</taxon>
        <taxon>eudicotyledons</taxon>
        <taxon>Gunneridae</taxon>
        <taxon>Pentapetalae</taxon>
        <taxon>rosids</taxon>
        <taxon>fabids</taxon>
        <taxon>Rosales</taxon>
        <taxon>Rhamnaceae</taxon>
        <taxon>rhamnoid group</taxon>
        <taxon>Rhamneae</taxon>
        <taxon>Rhamnella</taxon>
    </lineage>
</organism>
<evidence type="ECO:0000256" key="3">
    <source>
        <dbReference type="ARBA" id="ARBA00024018"/>
    </source>
</evidence>
<dbReference type="EMBL" id="VOIH02000008">
    <property type="protein sequence ID" value="KAF3440940.1"/>
    <property type="molecule type" value="Genomic_DNA"/>
</dbReference>
<evidence type="ECO:0000256" key="2">
    <source>
        <dbReference type="ARBA" id="ARBA00023033"/>
    </source>
</evidence>
<comment type="similarity">
    <text evidence="3">Belongs to the 3-hydroxybenzoate 6-hydroxylase family.</text>
</comment>
<reference evidence="6" key="1">
    <citation type="submission" date="2020-03" db="EMBL/GenBank/DDBJ databases">
        <title>A high-quality chromosome-level genome assembly of a woody plant with both climbing and erect habits, Rhamnella rubrinervis.</title>
        <authorList>
            <person name="Lu Z."/>
            <person name="Yang Y."/>
            <person name="Zhu X."/>
            <person name="Sun Y."/>
        </authorList>
    </citation>
    <scope>NUCLEOTIDE SEQUENCE</scope>
    <source>
        <strain evidence="6">BYM</strain>
        <tissue evidence="6">Leaf</tissue>
    </source>
</reference>
<evidence type="ECO:0000256" key="4">
    <source>
        <dbReference type="SAM" id="Phobius"/>
    </source>
</evidence>
<dbReference type="OrthoDB" id="47494at2759"/>
<accession>A0A8K0E7T9</accession>
<proteinExistence type="inferred from homology"/>
<gene>
    <name evidence="6" type="ORF">FNV43_RR19226</name>
</gene>
<dbReference type="Proteomes" id="UP000796880">
    <property type="component" value="Unassembled WGS sequence"/>
</dbReference>
<keyword evidence="4" id="KW-0812">Transmembrane</keyword>
<evidence type="ECO:0000259" key="5">
    <source>
        <dbReference type="Pfam" id="PF01494"/>
    </source>
</evidence>
<feature type="domain" description="FAD-binding" evidence="5">
    <location>
        <begin position="21"/>
        <end position="342"/>
    </location>
</feature>
<keyword evidence="1" id="KW-0560">Oxidoreductase</keyword>
<keyword evidence="7" id="KW-1185">Reference proteome</keyword>
<keyword evidence="4" id="KW-0472">Membrane</keyword>
<feature type="transmembrane region" description="Helical" evidence="4">
    <location>
        <begin position="382"/>
        <end position="408"/>
    </location>
</feature>
<comment type="caution">
    <text evidence="6">The sequence shown here is derived from an EMBL/GenBank/DDBJ whole genome shotgun (WGS) entry which is preliminary data.</text>
</comment>
<dbReference type="AlphaFoldDB" id="A0A8K0E7T9"/>
<protein>
    <recommendedName>
        <fullName evidence="5">FAD-binding domain-containing protein</fullName>
    </recommendedName>
</protein>
<dbReference type="GO" id="GO:0071949">
    <property type="term" value="F:FAD binding"/>
    <property type="evidence" value="ECO:0007669"/>
    <property type="project" value="InterPro"/>
</dbReference>
<dbReference type="PRINTS" id="PR00420">
    <property type="entry name" value="RNGMNOXGNASE"/>
</dbReference>
<dbReference type="GO" id="GO:0004497">
    <property type="term" value="F:monooxygenase activity"/>
    <property type="evidence" value="ECO:0007669"/>
    <property type="project" value="UniProtKB-KW"/>
</dbReference>
<dbReference type="Pfam" id="PF01494">
    <property type="entry name" value="FAD_binding_3"/>
    <property type="match status" value="1"/>
</dbReference>
<keyword evidence="2" id="KW-0503">Monooxygenase</keyword>
<dbReference type="InterPro" id="IPR036188">
    <property type="entry name" value="FAD/NAD-bd_sf"/>
</dbReference>
<dbReference type="InterPro" id="IPR002938">
    <property type="entry name" value="FAD-bd"/>
</dbReference>
<dbReference type="PANTHER" id="PTHR45934:SF7">
    <property type="entry name" value="FAD_NAD(P)-BINDING OXIDOREDUCTASE FAMILY PROTEIN"/>
    <property type="match status" value="1"/>
</dbReference>